<feature type="transmembrane region" description="Helical" evidence="1">
    <location>
        <begin position="270"/>
        <end position="292"/>
    </location>
</feature>
<evidence type="ECO:0000256" key="1">
    <source>
        <dbReference type="SAM" id="Phobius"/>
    </source>
</evidence>
<feature type="transmembrane region" description="Helical" evidence="1">
    <location>
        <begin position="208"/>
        <end position="241"/>
    </location>
</feature>
<feature type="transmembrane region" description="Helical" evidence="1">
    <location>
        <begin position="357"/>
        <end position="387"/>
    </location>
</feature>
<sequence length="583" mass="68858">MDSINLILSIPCKVRIMEIEEQKMQGAAIKLLQILLEETCKESKKVIQMVCANLKPDKVVKFIVEIFKIYEISHTLQDRDDNSQIHDLSSHPSVMRQAVLKAYHVLRTVEDHDKSFNLKKYKDISWDMWNYLKDRSHRIEVFYKDASRKDSGILTRVYFPFAPSLELNETEKDIFRHIEDRQKNLILWTRSAHRNFTYKSKLKKIPILFELLFGFFSEVFQFLLILLTIVLNLLILSLYIIPDSVIDKQGANSSIVIITKPNLRLASYFYWRHVFTIPHSLLSLWMIAQYFITQKKNFIVIPFGLKNFRFESEMWVKKHLRYFYRWMRKQSHKEETFFTYESYTKCYEFNLLSFGTLYCLIFVLCSILAASSISFGYLYCICIPYTFMRLPQLQNVKRTLEIKKSQLFSLTLVLFALLWIYAIISFTFLYSFFNVNQNLFCDSLFECYITVLRVGLFSSFGGSIPSTYVNQPGPDFTIFAWRAIIDVSYYLIITLIILPIAIGIFNDGFSKLNNEMARIEQDQKDRCFVCGIENDVFEKHDLQVENGVFEKHYKKINNSGKTTFYPKEDSKDLEGVDWKKKNN</sequence>
<evidence type="ECO:0008006" key="3">
    <source>
        <dbReference type="Google" id="ProtNLM"/>
    </source>
</evidence>
<dbReference type="OrthoDB" id="300855at2759"/>
<protein>
    <recommendedName>
        <fullName evidence="3">Ion transport domain-containing protein</fullName>
    </recommendedName>
</protein>
<dbReference type="PANTHER" id="PTHR13715">
    <property type="entry name" value="RYANODINE RECEPTOR AND IP3 RECEPTOR"/>
    <property type="match status" value="1"/>
</dbReference>
<reference evidence="2" key="1">
    <citation type="submission" date="2017-05" db="UniProtKB">
        <authorList>
            <consortium name="EnsemblMetazoa"/>
        </authorList>
    </citation>
    <scope>IDENTIFICATION</scope>
</reference>
<evidence type="ECO:0000313" key="2">
    <source>
        <dbReference type="EnsemblMetazoa" id="Aqu2.1.26922_001"/>
    </source>
</evidence>
<dbReference type="eggNOG" id="KOG2243">
    <property type="taxonomic scope" value="Eukaryota"/>
</dbReference>
<dbReference type="PANTHER" id="PTHR13715:SF99">
    <property type="entry name" value="INOSITOL 1,4,5-TRISPHOSPHATE RECEPTOR-LIKE PROTEIN A"/>
    <property type="match status" value="1"/>
</dbReference>
<accession>A0A1X7UGL6</accession>
<dbReference type="GO" id="GO:0006816">
    <property type="term" value="P:calcium ion transport"/>
    <property type="evidence" value="ECO:0007669"/>
    <property type="project" value="InterPro"/>
</dbReference>
<dbReference type="InterPro" id="IPR015925">
    <property type="entry name" value="Ryanodine_IP3_receptor"/>
</dbReference>
<keyword evidence="1" id="KW-0812">Transmembrane</keyword>
<keyword evidence="1" id="KW-0472">Membrane</keyword>
<dbReference type="Gene3D" id="1.10.287.70">
    <property type="match status" value="1"/>
</dbReference>
<dbReference type="STRING" id="400682.A0A1X7UGL6"/>
<name>A0A1X7UGL6_AMPQE</name>
<dbReference type="EnsemblMetazoa" id="Aqu2.1.26922_001">
    <property type="protein sequence ID" value="Aqu2.1.26922_001"/>
    <property type="gene ID" value="Aqu2.1.26922"/>
</dbReference>
<dbReference type="InParanoid" id="A0A1X7UGL6"/>
<feature type="transmembrane region" description="Helical" evidence="1">
    <location>
        <begin position="407"/>
        <end position="433"/>
    </location>
</feature>
<organism evidence="2">
    <name type="scientific">Amphimedon queenslandica</name>
    <name type="common">Sponge</name>
    <dbReference type="NCBI Taxonomy" id="400682"/>
    <lineage>
        <taxon>Eukaryota</taxon>
        <taxon>Metazoa</taxon>
        <taxon>Porifera</taxon>
        <taxon>Demospongiae</taxon>
        <taxon>Heteroscleromorpha</taxon>
        <taxon>Haplosclerida</taxon>
        <taxon>Niphatidae</taxon>
        <taxon>Amphimedon</taxon>
    </lineage>
</organism>
<dbReference type="AlphaFoldDB" id="A0A1X7UGL6"/>
<proteinExistence type="predicted"/>
<feature type="transmembrane region" description="Helical" evidence="1">
    <location>
        <begin position="488"/>
        <end position="509"/>
    </location>
</feature>
<keyword evidence="1" id="KW-1133">Transmembrane helix</keyword>